<keyword evidence="7" id="KW-1185">Reference proteome</keyword>
<keyword evidence="3" id="KW-0342">GTP-binding</keyword>
<dbReference type="GO" id="GO:0032889">
    <property type="term" value="P:regulation of vacuole fusion, non-autophagic"/>
    <property type="evidence" value="ECO:0007669"/>
    <property type="project" value="TreeGrafter"/>
</dbReference>
<feature type="region of interest" description="Disordered" evidence="5">
    <location>
        <begin position="193"/>
        <end position="212"/>
    </location>
</feature>
<feature type="compositionally biased region" description="Basic and acidic residues" evidence="5">
    <location>
        <begin position="370"/>
        <end position="390"/>
    </location>
</feature>
<dbReference type="PANTHER" id="PTHR47981:SF20">
    <property type="entry name" value="RAS-RELATED PROTEIN RAB-7A"/>
    <property type="match status" value="1"/>
</dbReference>
<accession>A0A8H5HCF7</accession>
<sequence length="424" mass="46123">MQTIKLVVIGAAGVGKTSIRGQYISQRFSTGYRATIGADFITKVVRFDDAESVTLQIWDTAGQERFSSLSSAFFRGADAALLVFDVNSPDSLQALNRWWEEFKAHAPLREERDVARFCLVLVGNKVDLGGGSVSPKQAREVMDTLVPPELYTTEETSSTARPASFSSSPSGSHHPHPSYSHSRLHRSPQISLKIKRPRFTPIPHSPKLSRSFEPSPLVAGSVDSFASSGAGTAMAVTLTPGTWDQFDSSHRGDEDRAGRDGGLRYNSINSVASSVSAAESFFSAYSALPSRDSSAFVHPNLPLRPSSSTQAHSQTSPSPAEPDSGPRLFFSSAKTGEGVTEMFQYIAKRVVQRWESEESNEDGNISQKRPSSEFELRQAHKGEPRRGLTGHDRLWNRSVTLTLDSFNQAVSSMASGTARAESCC</sequence>
<dbReference type="NCBIfam" id="TIGR00231">
    <property type="entry name" value="small_GTP"/>
    <property type="match status" value="1"/>
</dbReference>
<dbReference type="GO" id="GO:0000329">
    <property type="term" value="C:fungal-type vacuole membrane"/>
    <property type="evidence" value="ECO:0007669"/>
    <property type="project" value="TreeGrafter"/>
</dbReference>
<dbReference type="GO" id="GO:0005525">
    <property type="term" value="F:GTP binding"/>
    <property type="evidence" value="ECO:0007669"/>
    <property type="project" value="UniProtKB-KW"/>
</dbReference>
<evidence type="ECO:0000256" key="5">
    <source>
        <dbReference type="SAM" id="MobiDB-lite"/>
    </source>
</evidence>
<dbReference type="Proteomes" id="UP000518752">
    <property type="component" value="Unassembled WGS sequence"/>
</dbReference>
<evidence type="ECO:0000256" key="1">
    <source>
        <dbReference type="ARBA" id="ARBA00006270"/>
    </source>
</evidence>
<comment type="similarity">
    <text evidence="1">Belongs to the small GTPase superfamily. Rab family.</text>
</comment>
<feature type="region of interest" description="Disordered" evidence="5">
    <location>
        <begin position="298"/>
        <end position="331"/>
    </location>
</feature>
<proteinExistence type="inferred from homology"/>
<dbReference type="EMBL" id="JAACJN010000063">
    <property type="protein sequence ID" value="KAF5380704.1"/>
    <property type="molecule type" value="Genomic_DNA"/>
</dbReference>
<evidence type="ECO:0008006" key="8">
    <source>
        <dbReference type="Google" id="ProtNLM"/>
    </source>
</evidence>
<gene>
    <name evidence="6" type="ORF">D9757_007016</name>
</gene>
<protein>
    <recommendedName>
        <fullName evidence="8">Ras-domain-containing protein</fullName>
    </recommendedName>
</protein>
<dbReference type="Gene3D" id="3.40.50.300">
    <property type="entry name" value="P-loop containing nucleotide triphosphate hydrolases"/>
    <property type="match status" value="1"/>
</dbReference>
<keyword evidence="2" id="KW-0547">Nucleotide-binding</keyword>
<evidence type="ECO:0000256" key="3">
    <source>
        <dbReference type="ARBA" id="ARBA00023134"/>
    </source>
</evidence>
<dbReference type="OrthoDB" id="9989112at2759"/>
<evidence type="ECO:0000313" key="6">
    <source>
        <dbReference type="EMBL" id="KAF5380704.1"/>
    </source>
</evidence>
<comment type="caution">
    <text evidence="6">The sequence shown here is derived from an EMBL/GenBank/DDBJ whole genome shotgun (WGS) entry which is preliminary data.</text>
</comment>
<feature type="region of interest" description="Disordered" evidence="5">
    <location>
        <begin position="151"/>
        <end position="186"/>
    </location>
</feature>
<dbReference type="AlphaFoldDB" id="A0A8H5HCF7"/>
<organism evidence="6 7">
    <name type="scientific">Collybiopsis confluens</name>
    <dbReference type="NCBI Taxonomy" id="2823264"/>
    <lineage>
        <taxon>Eukaryota</taxon>
        <taxon>Fungi</taxon>
        <taxon>Dikarya</taxon>
        <taxon>Basidiomycota</taxon>
        <taxon>Agaricomycotina</taxon>
        <taxon>Agaricomycetes</taxon>
        <taxon>Agaricomycetidae</taxon>
        <taxon>Agaricales</taxon>
        <taxon>Marasmiineae</taxon>
        <taxon>Omphalotaceae</taxon>
        <taxon>Collybiopsis</taxon>
    </lineage>
</organism>
<evidence type="ECO:0000256" key="4">
    <source>
        <dbReference type="ARBA" id="ARBA00023289"/>
    </source>
</evidence>
<dbReference type="SMART" id="SM00175">
    <property type="entry name" value="RAB"/>
    <property type="match status" value="1"/>
</dbReference>
<feature type="region of interest" description="Disordered" evidence="5">
    <location>
        <begin position="242"/>
        <end position="263"/>
    </location>
</feature>
<dbReference type="SMART" id="SM00174">
    <property type="entry name" value="RHO"/>
    <property type="match status" value="1"/>
</dbReference>
<dbReference type="Pfam" id="PF00071">
    <property type="entry name" value="Ras"/>
    <property type="match status" value="1"/>
</dbReference>
<dbReference type="PANTHER" id="PTHR47981">
    <property type="entry name" value="RAB FAMILY"/>
    <property type="match status" value="1"/>
</dbReference>
<dbReference type="SMART" id="SM00173">
    <property type="entry name" value="RAS"/>
    <property type="match status" value="1"/>
</dbReference>
<dbReference type="PROSITE" id="PS51420">
    <property type="entry name" value="RHO"/>
    <property type="match status" value="1"/>
</dbReference>
<dbReference type="InterPro" id="IPR027417">
    <property type="entry name" value="P-loop_NTPase"/>
</dbReference>
<dbReference type="InterPro" id="IPR001806">
    <property type="entry name" value="Small_GTPase"/>
</dbReference>
<reference evidence="6 7" key="1">
    <citation type="journal article" date="2020" name="ISME J.">
        <title>Uncovering the hidden diversity of litter-decomposition mechanisms in mushroom-forming fungi.</title>
        <authorList>
            <person name="Floudas D."/>
            <person name="Bentzer J."/>
            <person name="Ahren D."/>
            <person name="Johansson T."/>
            <person name="Persson P."/>
            <person name="Tunlid A."/>
        </authorList>
    </citation>
    <scope>NUCLEOTIDE SEQUENCE [LARGE SCALE GENOMIC DNA]</scope>
    <source>
        <strain evidence="6 7">CBS 406.79</strain>
    </source>
</reference>
<evidence type="ECO:0000256" key="2">
    <source>
        <dbReference type="ARBA" id="ARBA00022741"/>
    </source>
</evidence>
<dbReference type="SUPFAM" id="SSF52540">
    <property type="entry name" value="P-loop containing nucleoside triphosphate hydrolases"/>
    <property type="match status" value="1"/>
</dbReference>
<feature type="region of interest" description="Disordered" evidence="5">
    <location>
        <begin position="354"/>
        <end position="390"/>
    </location>
</feature>
<dbReference type="PRINTS" id="PR00449">
    <property type="entry name" value="RASTRNSFRMNG"/>
</dbReference>
<dbReference type="PROSITE" id="PS51421">
    <property type="entry name" value="RAS"/>
    <property type="match status" value="1"/>
</dbReference>
<dbReference type="InterPro" id="IPR005225">
    <property type="entry name" value="Small_GTP-bd"/>
</dbReference>
<dbReference type="FunFam" id="3.40.50.300:FF:001447">
    <property type="entry name" value="Ras-related protein Rab-1B"/>
    <property type="match status" value="1"/>
</dbReference>
<evidence type="ECO:0000313" key="7">
    <source>
        <dbReference type="Proteomes" id="UP000518752"/>
    </source>
</evidence>
<feature type="compositionally biased region" description="Basic and acidic residues" evidence="5">
    <location>
        <begin position="247"/>
        <end position="262"/>
    </location>
</feature>
<feature type="compositionally biased region" description="Low complexity" evidence="5">
    <location>
        <begin position="157"/>
        <end position="181"/>
    </location>
</feature>
<dbReference type="GO" id="GO:0003924">
    <property type="term" value="F:GTPase activity"/>
    <property type="evidence" value="ECO:0007669"/>
    <property type="project" value="InterPro"/>
</dbReference>
<dbReference type="PROSITE" id="PS51419">
    <property type="entry name" value="RAB"/>
    <property type="match status" value="1"/>
</dbReference>
<keyword evidence="4" id="KW-0449">Lipoprotein</keyword>
<name>A0A8H5HCF7_9AGAR</name>
<feature type="compositionally biased region" description="Polar residues" evidence="5">
    <location>
        <begin position="305"/>
        <end position="318"/>
    </location>
</feature>
<keyword evidence="4" id="KW-0636">Prenylation</keyword>
<dbReference type="GO" id="GO:0005770">
    <property type="term" value="C:late endosome"/>
    <property type="evidence" value="ECO:0007669"/>
    <property type="project" value="TreeGrafter"/>
</dbReference>